<evidence type="ECO:0000256" key="2">
    <source>
        <dbReference type="ARBA" id="ARBA00008683"/>
    </source>
</evidence>
<dbReference type="InterPro" id="IPR047272">
    <property type="entry name" value="S49_SppA_C"/>
</dbReference>
<dbReference type="PANTHER" id="PTHR42987:SF4">
    <property type="entry name" value="PROTEASE SOHB-RELATED"/>
    <property type="match status" value="1"/>
</dbReference>
<feature type="domain" description="Peptidase S49 N-terminal proteobacteria" evidence="12">
    <location>
        <begin position="2"/>
        <end position="149"/>
    </location>
</feature>
<dbReference type="NCBIfam" id="NF008745">
    <property type="entry name" value="PRK11778.1"/>
    <property type="match status" value="1"/>
</dbReference>
<feature type="domain" description="Peptidase S49" evidence="11">
    <location>
        <begin position="153"/>
        <end position="298"/>
    </location>
</feature>
<dbReference type="RefSeq" id="WP_095500230.1">
    <property type="nucleotide sequence ID" value="NZ_BSPO01000003.1"/>
</dbReference>
<feature type="transmembrane region" description="Helical" evidence="10">
    <location>
        <begin position="12"/>
        <end position="32"/>
    </location>
</feature>
<evidence type="ECO:0000259" key="12">
    <source>
        <dbReference type="Pfam" id="PF08496"/>
    </source>
</evidence>
<evidence type="ECO:0000259" key="11">
    <source>
        <dbReference type="Pfam" id="PF01343"/>
    </source>
</evidence>
<keyword evidence="14" id="KW-1185">Reference proteome</keyword>
<dbReference type="SUPFAM" id="SSF52096">
    <property type="entry name" value="ClpP/crotonase"/>
    <property type="match status" value="1"/>
</dbReference>
<dbReference type="GO" id="GO:0004252">
    <property type="term" value="F:serine-type endopeptidase activity"/>
    <property type="evidence" value="ECO:0007669"/>
    <property type="project" value="InterPro"/>
</dbReference>
<name>A0AA37WX30_9GAMM</name>
<dbReference type="EMBL" id="BSPO01000003">
    <property type="protein sequence ID" value="GLS84153.1"/>
    <property type="molecule type" value="Genomic_DNA"/>
</dbReference>
<evidence type="ECO:0000256" key="4">
    <source>
        <dbReference type="ARBA" id="ARBA00022670"/>
    </source>
</evidence>
<dbReference type="Pfam" id="PF08496">
    <property type="entry name" value="Peptidase_S49_N"/>
    <property type="match status" value="1"/>
</dbReference>
<reference evidence="13 14" key="1">
    <citation type="journal article" date="2014" name="Int. J. Syst. Evol. Microbiol.">
        <title>Complete genome sequence of Corynebacterium casei LMG S-19264T (=DSM 44701T), isolated from a smear-ripened cheese.</title>
        <authorList>
            <consortium name="US DOE Joint Genome Institute (JGI-PGF)"/>
            <person name="Walter F."/>
            <person name="Albersmeier A."/>
            <person name="Kalinowski J."/>
            <person name="Ruckert C."/>
        </authorList>
    </citation>
    <scope>NUCLEOTIDE SEQUENCE [LARGE SCALE GENOMIC DNA]</scope>
    <source>
        <strain evidence="13 14">NBRC 112785</strain>
    </source>
</reference>
<dbReference type="Gene3D" id="3.90.226.10">
    <property type="entry name" value="2-enoyl-CoA Hydratase, Chain A, domain 1"/>
    <property type="match status" value="1"/>
</dbReference>
<keyword evidence="5 10" id="KW-0812">Transmembrane</keyword>
<gene>
    <name evidence="13" type="primary">sohB</name>
    <name evidence="13" type="ORF">GCM10007894_21300</name>
</gene>
<evidence type="ECO:0000256" key="5">
    <source>
        <dbReference type="ARBA" id="ARBA00022692"/>
    </source>
</evidence>
<evidence type="ECO:0000256" key="8">
    <source>
        <dbReference type="ARBA" id="ARBA00022989"/>
    </source>
</evidence>
<dbReference type="GO" id="GO:0005886">
    <property type="term" value="C:plasma membrane"/>
    <property type="evidence" value="ECO:0007669"/>
    <property type="project" value="UniProtKB-SubCell"/>
</dbReference>
<comment type="similarity">
    <text evidence="2">Belongs to the peptidase S49 family.</text>
</comment>
<comment type="subcellular location">
    <subcellularLocation>
        <location evidence="1">Cell membrane</location>
    </subcellularLocation>
</comment>
<protein>
    <submittedName>
        <fullName evidence="13">Protease SohB</fullName>
    </submittedName>
</protein>
<keyword evidence="6" id="KW-0378">Hydrolase</keyword>
<evidence type="ECO:0000256" key="1">
    <source>
        <dbReference type="ARBA" id="ARBA00004236"/>
    </source>
</evidence>
<accession>A0AA37WX30</accession>
<keyword evidence="3" id="KW-1003">Cell membrane</keyword>
<evidence type="ECO:0000256" key="3">
    <source>
        <dbReference type="ARBA" id="ARBA00022475"/>
    </source>
</evidence>
<evidence type="ECO:0000256" key="10">
    <source>
        <dbReference type="SAM" id="Phobius"/>
    </source>
</evidence>
<evidence type="ECO:0000256" key="7">
    <source>
        <dbReference type="ARBA" id="ARBA00022825"/>
    </source>
</evidence>
<comment type="caution">
    <text evidence="13">The sequence shown here is derived from an EMBL/GenBank/DDBJ whole genome shotgun (WGS) entry which is preliminary data.</text>
</comment>
<evidence type="ECO:0000256" key="9">
    <source>
        <dbReference type="ARBA" id="ARBA00023136"/>
    </source>
</evidence>
<dbReference type="Gene3D" id="6.20.330.10">
    <property type="match status" value="1"/>
</dbReference>
<dbReference type="GO" id="GO:0006508">
    <property type="term" value="P:proteolysis"/>
    <property type="evidence" value="ECO:0007669"/>
    <property type="project" value="UniProtKB-KW"/>
</dbReference>
<keyword evidence="9 10" id="KW-0472">Membrane</keyword>
<keyword evidence="7" id="KW-0720">Serine protease</keyword>
<dbReference type="CDD" id="cd07023">
    <property type="entry name" value="S49_Sppa_N_C"/>
    <property type="match status" value="1"/>
</dbReference>
<dbReference type="Pfam" id="PF01343">
    <property type="entry name" value="Peptidase_S49"/>
    <property type="match status" value="1"/>
</dbReference>
<dbReference type="InterPro" id="IPR013703">
    <property type="entry name" value="Peptidase_S49_N_proteobac"/>
</dbReference>
<keyword evidence="8 10" id="KW-1133">Transmembrane helix</keyword>
<dbReference type="InterPro" id="IPR029045">
    <property type="entry name" value="ClpP/crotonase-like_dom_sf"/>
</dbReference>
<sequence length="339" mass="37140">MEFIYDLGLFSAKALVLVIAILAVVIGVFASASKGKAEKGQLSLTNISDNLQALKGELNEQLLSKKAYKAYEKTQKQQQKEAEKAAEKSPQSRLFVVDFKAGIDAAEVANLREEISAILSVAEKGDSVLVKVESGGGVVHGYGLAASQLDRVRQAEIELIVAIDKVAASGGYMMACVANKILSAPFAIVGSIGVVAQLPNFNKLLKKHDIDYEQHTAGDFKRTLTLFGENTDEGREKFQQEIEQTHELFKTFVSNYRPQLDIDKVATGEHWFGQQALTLNLVDELTTSDDYLLTQAQLQPVFKVEYKTKKTLADRIAGNASIAISQTLSQLVSRWQNKG</sequence>
<dbReference type="Proteomes" id="UP001157439">
    <property type="component" value="Unassembled WGS sequence"/>
</dbReference>
<keyword evidence="4 13" id="KW-0645">Protease</keyword>
<dbReference type="AlphaFoldDB" id="A0AA37WX30"/>
<evidence type="ECO:0000313" key="13">
    <source>
        <dbReference type="EMBL" id="GLS84153.1"/>
    </source>
</evidence>
<dbReference type="InterPro" id="IPR002142">
    <property type="entry name" value="Peptidase_S49"/>
</dbReference>
<organism evidence="13 14">
    <name type="scientific">Paraferrimonas haliotis</name>
    <dbReference type="NCBI Taxonomy" id="2013866"/>
    <lineage>
        <taxon>Bacteria</taxon>
        <taxon>Pseudomonadati</taxon>
        <taxon>Pseudomonadota</taxon>
        <taxon>Gammaproteobacteria</taxon>
        <taxon>Alteromonadales</taxon>
        <taxon>Ferrimonadaceae</taxon>
        <taxon>Paraferrimonas</taxon>
    </lineage>
</organism>
<evidence type="ECO:0000256" key="6">
    <source>
        <dbReference type="ARBA" id="ARBA00022801"/>
    </source>
</evidence>
<evidence type="ECO:0000313" key="14">
    <source>
        <dbReference type="Proteomes" id="UP001157439"/>
    </source>
</evidence>
<proteinExistence type="inferred from homology"/>
<dbReference type="PANTHER" id="PTHR42987">
    <property type="entry name" value="PEPTIDASE S49"/>
    <property type="match status" value="1"/>
</dbReference>